<dbReference type="RefSeq" id="WP_101624656.1">
    <property type="nucleotide sequence ID" value="NZ_FXZC01000006.1"/>
</dbReference>
<feature type="zinc finger region" description="dksA C4-type" evidence="4">
    <location>
        <begin position="87"/>
        <end position="111"/>
    </location>
</feature>
<dbReference type="Gene3D" id="1.20.120.910">
    <property type="entry name" value="DksA, coiled-coil domain"/>
    <property type="match status" value="1"/>
</dbReference>
<evidence type="ECO:0000256" key="1">
    <source>
        <dbReference type="ARBA" id="ARBA00022723"/>
    </source>
</evidence>
<feature type="domain" description="Zinc finger DksA/TraR C4-type" evidence="5">
    <location>
        <begin position="82"/>
        <end position="117"/>
    </location>
</feature>
<evidence type="ECO:0000313" key="7">
    <source>
        <dbReference type="Proteomes" id="UP000234333"/>
    </source>
</evidence>
<protein>
    <submittedName>
        <fullName evidence="6">Transcriptional regulator, TraR/DksA family</fullName>
    </submittedName>
</protein>
<dbReference type="Proteomes" id="UP000234333">
    <property type="component" value="Unassembled WGS sequence"/>
</dbReference>
<dbReference type="GO" id="GO:0008270">
    <property type="term" value="F:zinc ion binding"/>
    <property type="evidence" value="ECO:0007669"/>
    <property type="project" value="UniProtKB-KW"/>
</dbReference>
<accession>A0A2H1K206</accession>
<dbReference type="PANTHER" id="PTHR33823">
    <property type="entry name" value="RNA POLYMERASE-BINDING TRANSCRIPTION FACTOR DKSA-RELATED"/>
    <property type="match status" value="1"/>
</dbReference>
<dbReference type="InterPro" id="IPR000962">
    <property type="entry name" value="Znf_DskA_TraR"/>
</dbReference>
<evidence type="ECO:0000313" key="6">
    <source>
        <dbReference type="EMBL" id="SMX93726.1"/>
    </source>
</evidence>
<evidence type="ECO:0000256" key="2">
    <source>
        <dbReference type="ARBA" id="ARBA00022771"/>
    </source>
</evidence>
<keyword evidence="1" id="KW-0479">Metal-binding</keyword>
<evidence type="ECO:0000256" key="3">
    <source>
        <dbReference type="ARBA" id="ARBA00022833"/>
    </source>
</evidence>
<name>A0A2H1K206_9MICO</name>
<keyword evidence="2" id="KW-0863">Zinc-finger</keyword>
<organism evidence="6 7">
    <name type="scientific">Brevibacterium casei CIP 102111</name>
    <dbReference type="NCBI Taxonomy" id="1255625"/>
    <lineage>
        <taxon>Bacteria</taxon>
        <taxon>Bacillati</taxon>
        <taxon>Actinomycetota</taxon>
        <taxon>Actinomycetes</taxon>
        <taxon>Micrococcales</taxon>
        <taxon>Brevibacteriaceae</taxon>
        <taxon>Brevibacterium</taxon>
    </lineage>
</organism>
<dbReference type="Pfam" id="PF01258">
    <property type="entry name" value="zf-dskA_traR"/>
    <property type="match status" value="1"/>
</dbReference>
<keyword evidence="3" id="KW-0862">Zinc</keyword>
<proteinExistence type="predicted"/>
<dbReference type="GeneID" id="99773739"/>
<evidence type="ECO:0000256" key="4">
    <source>
        <dbReference type="PROSITE-ProRule" id="PRU00510"/>
    </source>
</evidence>
<dbReference type="PROSITE" id="PS51128">
    <property type="entry name" value="ZF_DKSA_2"/>
    <property type="match status" value="1"/>
</dbReference>
<gene>
    <name evidence="6" type="ORF">BC102111_02810</name>
</gene>
<reference evidence="6 7" key="1">
    <citation type="submission" date="2017-03" db="EMBL/GenBank/DDBJ databases">
        <authorList>
            <person name="Afonso C.L."/>
            <person name="Miller P.J."/>
            <person name="Scott M.A."/>
            <person name="Spackman E."/>
            <person name="Goraichik I."/>
            <person name="Dimitrov K.M."/>
            <person name="Suarez D.L."/>
            <person name="Swayne D.E."/>
        </authorList>
    </citation>
    <scope>NUCLEOTIDE SEQUENCE [LARGE SCALE GENOMIC DNA]</scope>
    <source>
        <strain evidence="6 7">CIP 102111</strain>
    </source>
</reference>
<evidence type="ECO:0000259" key="5">
    <source>
        <dbReference type="Pfam" id="PF01258"/>
    </source>
</evidence>
<dbReference type="EMBL" id="FXZC01000006">
    <property type="protein sequence ID" value="SMX93726.1"/>
    <property type="molecule type" value="Genomic_DNA"/>
</dbReference>
<dbReference type="SUPFAM" id="SSF57716">
    <property type="entry name" value="Glucocorticoid receptor-like (DNA-binding domain)"/>
    <property type="match status" value="1"/>
</dbReference>
<sequence>MTGDRWRERLREEDVETRALIVALSASIDGISAAREGDNSDDEHDPEGTTIAFERSQAAAMRDQAAERLDEIAAALNRLDAGTFGICTECGGEIAEARLDARPYAALCVTCAGRSTRSPT</sequence>
<dbReference type="AlphaFoldDB" id="A0A2H1K206"/>